<protein>
    <submittedName>
        <fullName evidence="1">Uncharacterized protein</fullName>
    </submittedName>
</protein>
<dbReference type="HOGENOM" id="CLU_3376848_0_0_10"/>
<name>G0L949_ZOBGA</name>
<sequence>MITVYDRKNSSIDDISLVVGFGKEIVGNRIKQQV</sequence>
<accession>G0L949</accession>
<evidence type="ECO:0000313" key="1">
    <source>
        <dbReference type="EMBL" id="CAZ94338.1"/>
    </source>
</evidence>
<reference evidence="2" key="1">
    <citation type="submission" date="2009-07" db="EMBL/GenBank/DDBJ databases">
        <title>Complete genome sequence of Zobellia galactanivorans Dsij.</title>
        <authorList>
            <consortium name="Genoscope - CEA"/>
        </authorList>
    </citation>
    <scope>NUCLEOTIDE SEQUENCE [LARGE SCALE GENOMIC DNA]</scope>
    <source>
        <strain evidence="2">DSM 12802 / CCUG 47099 / CIP 106680 / NCIMB 13871 / Dsij</strain>
    </source>
</reference>
<reference evidence="1 2" key="2">
    <citation type="journal article" date="2012" name="Environ. Microbiol.">
        <title>Characterization of the first alginolytic operons in a marine bacterium: from their emergence in marine Flavobacteriia to their independent transfers to marine Proteobacteria and human gut Bacteroides.</title>
        <authorList>
            <person name="Thomas F."/>
            <person name="Barbeyron T."/>
            <person name="Tonon T."/>
            <person name="Genicot S."/>
            <person name="Czjzek M."/>
            <person name="Michel G."/>
        </authorList>
    </citation>
    <scope>NUCLEOTIDE SEQUENCE [LARGE SCALE GENOMIC DNA]</scope>
    <source>
        <strain evidence="2">DSM 12802 / CCUG 47099 / CIP 106680 / NCIMB 13871 / Dsij</strain>
    </source>
</reference>
<dbReference type="Proteomes" id="UP000008898">
    <property type="component" value="Chromosome"/>
</dbReference>
<proteinExistence type="predicted"/>
<dbReference type="EMBL" id="FP476056">
    <property type="protein sequence ID" value="CAZ94338.1"/>
    <property type="molecule type" value="Genomic_DNA"/>
</dbReference>
<evidence type="ECO:0000313" key="2">
    <source>
        <dbReference type="Proteomes" id="UP000008898"/>
    </source>
</evidence>
<dbReference type="AlphaFoldDB" id="G0L949"/>
<gene>
    <name evidence="1" type="ordered locus">zobellia_265</name>
</gene>
<keyword evidence="2" id="KW-1185">Reference proteome</keyword>
<organism evidence="1 2">
    <name type="scientific">Zobellia galactanivorans (strain DSM 12802 / CCUG 47099 / CIP 106680 / NCIMB 13871 / Dsij)</name>
    <dbReference type="NCBI Taxonomy" id="63186"/>
    <lineage>
        <taxon>Bacteria</taxon>
        <taxon>Pseudomonadati</taxon>
        <taxon>Bacteroidota</taxon>
        <taxon>Flavobacteriia</taxon>
        <taxon>Flavobacteriales</taxon>
        <taxon>Flavobacteriaceae</taxon>
        <taxon>Zobellia</taxon>
    </lineage>
</organism>
<dbReference type="KEGG" id="zga:ZOBELLIA_265"/>
<dbReference type="STRING" id="63186.ZOBELLIA_265"/>